<feature type="compositionally biased region" description="Low complexity" evidence="1">
    <location>
        <begin position="223"/>
        <end position="234"/>
    </location>
</feature>
<evidence type="ECO:0000259" key="3">
    <source>
        <dbReference type="Pfam" id="PF05239"/>
    </source>
</evidence>
<keyword evidence="2" id="KW-0732">Signal</keyword>
<evidence type="ECO:0000313" key="5">
    <source>
        <dbReference type="Proteomes" id="UP000244069"/>
    </source>
</evidence>
<keyword evidence="5" id="KW-1185">Reference proteome</keyword>
<dbReference type="OrthoDB" id="7876889at2"/>
<dbReference type="RefSeq" id="WP_107977382.1">
    <property type="nucleotide sequence ID" value="NZ_BMEZ01000018.1"/>
</dbReference>
<dbReference type="Proteomes" id="UP000244069">
    <property type="component" value="Unassembled WGS sequence"/>
</dbReference>
<sequence>MKRLLTTTAIVAMTAMPLAAQEDSGSDQSEVQLGAEQMRMSSLMDMSVYMTESGEAPNWDEVEGESVPDSWIEVGTITDVFLNQDGTIAQVILEPSGEVQSDAQQVAIDMGSLDFHTSGEGEEAMTMVAYTGDQLSPADSEEGGEDMASSEGSGDMSATEGEGEDMAAAEGNGEMVTTGTGEGEEMASDSSGEMSATEGEDGEMASAEGEGNMSATEGEEMASGEGSGDMAATEGEGEEMASSEMSQEARDALTAEDLEGQPVFGTDGDRIGEIGELVLNDEGKIDQVIFDVGGFLGLGEKPVAVAYDDVKIMEDPENSDLRVETDYTEDELKNMERWED</sequence>
<dbReference type="PANTHER" id="PTHR36505">
    <property type="entry name" value="BLR1072 PROTEIN"/>
    <property type="match status" value="1"/>
</dbReference>
<dbReference type="EMBL" id="QBKN01000017">
    <property type="protein sequence ID" value="PTX46280.1"/>
    <property type="molecule type" value="Genomic_DNA"/>
</dbReference>
<reference evidence="4 5" key="1">
    <citation type="submission" date="2018-04" db="EMBL/GenBank/DDBJ databases">
        <title>Genomic Encyclopedia of Archaeal and Bacterial Type Strains, Phase II (KMG-II): from individual species to whole genera.</title>
        <authorList>
            <person name="Goeker M."/>
        </authorList>
    </citation>
    <scope>NUCLEOTIDE SEQUENCE [LARGE SCALE GENOMIC DNA]</scope>
    <source>
        <strain evidence="4 5">DSM 29329</strain>
    </source>
</reference>
<comment type="caution">
    <text evidence="4">The sequence shown here is derived from an EMBL/GenBank/DDBJ whole genome shotgun (WGS) entry which is preliminary data.</text>
</comment>
<dbReference type="Gene3D" id="2.30.30.240">
    <property type="entry name" value="PRC-barrel domain"/>
    <property type="match status" value="2"/>
</dbReference>
<evidence type="ECO:0000256" key="1">
    <source>
        <dbReference type="SAM" id="MobiDB-lite"/>
    </source>
</evidence>
<feature type="region of interest" description="Disordered" evidence="1">
    <location>
        <begin position="134"/>
        <end position="269"/>
    </location>
</feature>
<dbReference type="AlphaFoldDB" id="A0A2T6AR62"/>
<feature type="chain" id="PRO_5015681376" evidence="2">
    <location>
        <begin position="21"/>
        <end position="340"/>
    </location>
</feature>
<protein>
    <submittedName>
        <fullName evidence="4">PRC-barrel domain protein</fullName>
    </submittedName>
</protein>
<dbReference type="InterPro" id="IPR011033">
    <property type="entry name" value="PRC_barrel-like_sf"/>
</dbReference>
<evidence type="ECO:0000313" key="4">
    <source>
        <dbReference type="EMBL" id="PTX46280.1"/>
    </source>
</evidence>
<gene>
    <name evidence="4" type="ORF">C8N44_11764</name>
</gene>
<feature type="domain" description="PRC-barrel" evidence="3">
    <location>
        <begin position="253"/>
        <end position="313"/>
    </location>
</feature>
<dbReference type="InterPro" id="IPR027275">
    <property type="entry name" value="PRC-brl_dom"/>
</dbReference>
<proteinExistence type="predicted"/>
<dbReference type="SUPFAM" id="SSF50346">
    <property type="entry name" value="PRC-barrel domain"/>
    <property type="match status" value="1"/>
</dbReference>
<accession>A0A2T6AR62</accession>
<dbReference type="PANTHER" id="PTHR36505:SF1">
    <property type="entry name" value="BLR1072 PROTEIN"/>
    <property type="match status" value="1"/>
</dbReference>
<organism evidence="4 5">
    <name type="scientific">Allosediminivita pacifica</name>
    <dbReference type="NCBI Taxonomy" id="1267769"/>
    <lineage>
        <taxon>Bacteria</taxon>
        <taxon>Pseudomonadati</taxon>
        <taxon>Pseudomonadota</taxon>
        <taxon>Alphaproteobacteria</taxon>
        <taxon>Rhodobacterales</taxon>
        <taxon>Paracoccaceae</taxon>
        <taxon>Allosediminivita</taxon>
    </lineage>
</organism>
<name>A0A2T6AR62_9RHOB</name>
<feature type="compositionally biased region" description="Low complexity" evidence="1">
    <location>
        <begin position="168"/>
        <end position="179"/>
    </location>
</feature>
<feature type="signal peptide" evidence="2">
    <location>
        <begin position="1"/>
        <end position="20"/>
    </location>
</feature>
<dbReference type="Pfam" id="PF05239">
    <property type="entry name" value="PRC"/>
    <property type="match status" value="1"/>
</dbReference>
<evidence type="ECO:0000256" key="2">
    <source>
        <dbReference type="SAM" id="SignalP"/>
    </source>
</evidence>